<organism evidence="1 2">
    <name type="scientific">Parafilimonas terrae</name>
    <dbReference type="NCBI Taxonomy" id="1465490"/>
    <lineage>
        <taxon>Bacteria</taxon>
        <taxon>Pseudomonadati</taxon>
        <taxon>Bacteroidota</taxon>
        <taxon>Chitinophagia</taxon>
        <taxon>Chitinophagales</taxon>
        <taxon>Chitinophagaceae</taxon>
        <taxon>Parafilimonas</taxon>
    </lineage>
</organism>
<dbReference type="STRING" id="1465490.SAMN05444277_101120"/>
<name>A0A1I5R8D7_9BACT</name>
<accession>A0A1I5R8D7</accession>
<keyword evidence="2" id="KW-1185">Reference proteome</keyword>
<protein>
    <submittedName>
        <fullName evidence="1">Uncharacterized protein</fullName>
    </submittedName>
</protein>
<evidence type="ECO:0000313" key="1">
    <source>
        <dbReference type="EMBL" id="SFP54607.1"/>
    </source>
</evidence>
<reference evidence="1 2" key="1">
    <citation type="submission" date="2016-10" db="EMBL/GenBank/DDBJ databases">
        <authorList>
            <person name="de Groot N.N."/>
        </authorList>
    </citation>
    <scope>NUCLEOTIDE SEQUENCE [LARGE SCALE GENOMIC DNA]</scope>
    <source>
        <strain evidence="1 2">DSM 28286</strain>
    </source>
</reference>
<evidence type="ECO:0000313" key="2">
    <source>
        <dbReference type="Proteomes" id="UP000199031"/>
    </source>
</evidence>
<dbReference type="AlphaFoldDB" id="A0A1I5R8D7"/>
<dbReference type="RefSeq" id="WP_090653473.1">
    <property type="nucleotide sequence ID" value="NZ_FOXQ01000001.1"/>
</dbReference>
<sequence length="123" mass="13671">MAEFKRRTLFLSSGKQVKLFGNSVAISKSLEIGEGYAPNILSCLQQEADVTKPGSTVKPLNEGSKEKTVSKQVAIVSNPFRLSETDLMEIADYNIRLWLDLKDSIRKHGINSPQLFNSEALRS</sequence>
<dbReference type="EMBL" id="FOXQ01000001">
    <property type="protein sequence ID" value="SFP54607.1"/>
    <property type="molecule type" value="Genomic_DNA"/>
</dbReference>
<dbReference type="OrthoDB" id="680937at2"/>
<proteinExistence type="predicted"/>
<dbReference type="Proteomes" id="UP000199031">
    <property type="component" value="Unassembled WGS sequence"/>
</dbReference>
<gene>
    <name evidence="1" type="ORF">SAMN05444277_101120</name>
</gene>